<dbReference type="EMBL" id="CADCTB010000112">
    <property type="protein sequence ID" value="CAA9243131.1"/>
    <property type="molecule type" value="Genomic_DNA"/>
</dbReference>
<feature type="transmembrane region" description="Helical" evidence="1">
    <location>
        <begin position="27"/>
        <end position="47"/>
    </location>
</feature>
<name>A0A6J4I5E1_9ACTN</name>
<evidence type="ECO:0000313" key="2">
    <source>
        <dbReference type="EMBL" id="CAA9243131.1"/>
    </source>
</evidence>
<keyword evidence="1" id="KW-0472">Membrane</keyword>
<evidence type="ECO:0000256" key="1">
    <source>
        <dbReference type="SAM" id="Phobius"/>
    </source>
</evidence>
<accession>A0A6J4I5E1</accession>
<reference evidence="2" key="1">
    <citation type="submission" date="2020-02" db="EMBL/GenBank/DDBJ databases">
        <authorList>
            <person name="Meier V. D."/>
        </authorList>
    </citation>
    <scope>NUCLEOTIDE SEQUENCE</scope>
    <source>
        <strain evidence="2">AVDCRST_MAG10</strain>
    </source>
</reference>
<proteinExistence type="predicted"/>
<gene>
    <name evidence="2" type="ORF">AVDCRST_MAG10-1707</name>
</gene>
<keyword evidence="1" id="KW-1133">Transmembrane helix</keyword>
<protein>
    <submittedName>
        <fullName evidence="2">Uncharacterized protein</fullName>
    </submittedName>
</protein>
<feature type="transmembrane region" description="Helical" evidence="1">
    <location>
        <begin position="76"/>
        <end position="100"/>
    </location>
</feature>
<organism evidence="2">
    <name type="scientific">uncultured Acidimicrobiales bacterium</name>
    <dbReference type="NCBI Taxonomy" id="310071"/>
    <lineage>
        <taxon>Bacteria</taxon>
        <taxon>Bacillati</taxon>
        <taxon>Actinomycetota</taxon>
        <taxon>Acidimicrobiia</taxon>
        <taxon>Acidimicrobiales</taxon>
        <taxon>environmental samples</taxon>
    </lineage>
</organism>
<sequence length="145" mass="14971">MAAFSVALVMIGVVVLTLDNDAELERTGVPVGVVACGVILIGFASVVGGRFWVARLVGVDGATVVRSFHRRLTGRLAWAEVPALTAFGGFLLVGGAAWIYGIGLTVSITGLTSAAPTRASLQRDQERLDAAGTGLDLVESLGGYR</sequence>
<dbReference type="AlphaFoldDB" id="A0A6J4I5E1"/>
<keyword evidence="1" id="KW-0812">Transmembrane</keyword>